<feature type="region of interest" description="Disordered" evidence="3">
    <location>
        <begin position="770"/>
        <end position="793"/>
    </location>
</feature>
<feature type="transmembrane region" description="Helical" evidence="4">
    <location>
        <begin position="350"/>
        <end position="371"/>
    </location>
</feature>
<evidence type="ECO:0000256" key="2">
    <source>
        <dbReference type="PROSITE-ProRule" id="PRU00169"/>
    </source>
</evidence>
<feature type="compositionally biased region" description="Basic and acidic residues" evidence="3">
    <location>
        <begin position="1166"/>
        <end position="1183"/>
    </location>
</feature>
<sequence>MERGLTLSAADVSLLVLTVALAIFAALVIPAHPYFGTDTDAELAAQDWARQASLNSTQPVREQLSKVVSGAIAASSTAEIGRAASIAALVMASLHAASSWSTLEPWLRSKVVMFVALTASVAVFSAMPTAQSVTAVPFEQGTCLVAEIEPVMSFCYTVLAAVYVGAAYNDHTEWATAPAVKSRGWSWCRVSDSLRGGWRRFALGVAIHTVCFILILAAGVAQATSAFAFIARGIGTSVAIPPLFGVAWTVRRACKSPRRFRLGCWPCCIPRDSAVTLLQHSMPMVAFLVVCIAYVASAPQQEGCPDFLKAGRDLESPFSLVPAGTRWPEGFDPTNEAARRGVVRTLTDTAVLRLLAACISVTTSVVIILQAQDSTARLREREGQAASETLRRAIGFVSHGARGPLNAAVLSLALLRQVNDKQPLAAGTEDERDGDGSAHHPTAGLDEDAGAAKARGPSERARVPGDGTPPPAGRHETRRLGQPAAEAGGDKPSGAKAAPTVECPPLGGEGPAADGDVTADGDVAADDAFGEGVGLATGSPLHTGDSNPTSVLDRASLLRELRASIQDSKRQLDGLLLWEKTKGRTAVDAVPWGWARLDKTWRSRIRLAFRGVCESTGVMLRVATLSYGPGHDMWEDAPSSAADGSPRASASAGKHTAFTSNGSPSGSGVWQPSHRLSASDLRSDGHPSSRVQPADNFSIFADHDRILGVCNNAASYGLSRVSELKQGKVELRCTVIPDADLCLRMGGPAEHPDDADLSVLEGRWAREDHLAGQGRRQGPGSSGDGSVIGSLLGLNRRGSGRTTAAADFAGSFAGTTRTTRSGLGSSGRRAASIAAGSVAPGHPPSVLPSVTRHEPRPSLEGPPPVLAVLQIEARDNGPGVSRRLLASGKLFQPFARLQNDDSGLQLGSTGLALAVVRAIVVDGMGGEVGLCSCAAQPARRGFDPAALREDSDPVAASEASDGFGKPQASRDGVVVFARIPVWVRPVARAAAQQEPSIGGALDSGGGSRRSEPRTDTSAGGTVRVGTAGQLSNGAFSKQPSAAASSRGAMIASEELDNDSDDGLEGLGGATTASPAPPRQLPPTVDTGALPRHFARPVEPKSVGAAGRGGSGSSVTGAAAAQAAAEASAAAAARAQRREAAAQLTADTASTPGAGGSAAAAGAGRAARGDRAARQPRRPREQRAGRLRAGDAAAGASGTPTKARPLAGLLAFLCDDDGSSRHLMARLLQRKGMRCEEFEDGRRLMNRLEGLLLSDEPLPDVMLVDGSMPVMDGPAVLHELLKLSDHQSERARSLASIPVNMVTGDDSRAAEFKRLGAQATVLKPIDATMLVTMLVDQCGVSIPE</sequence>
<feature type="region of interest" description="Disordered" evidence="3">
    <location>
        <begin position="425"/>
        <end position="549"/>
    </location>
</feature>
<feature type="transmembrane region" description="Helical" evidence="4">
    <location>
        <begin position="111"/>
        <end position="130"/>
    </location>
</feature>
<dbReference type="Pfam" id="PF02518">
    <property type="entry name" value="HATPase_c"/>
    <property type="match status" value="1"/>
</dbReference>
<dbReference type="CDD" id="cd00156">
    <property type="entry name" value="REC"/>
    <property type="match status" value="1"/>
</dbReference>
<accession>A0A5A8CLM5</accession>
<dbReference type="InterPro" id="IPR001789">
    <property type="entry name" value="Sig_transdc_resp-reg_receiver"/>
</dbReference>
<dbReference type="EMBL" id="VLTN01000013">
    <property type="protein sequence ID" value="KAA0154033.1"/>
    <property type="molecule type" value="Genomic_DNA"/>
</dbReference>
<dbReference type="Proteomes" id="UP000323011">
    <property type="component" value="Unassembled WGS sequence"/>
</dbReference>
<keyword evidence="1 2" id="KW-0597">Phosphoprotein</keyword>
<dbReference type="InterPro" id="IPR003594">
    <property type="entry name" value="HATPase_dom"/>
</dbReference>
<dbReference type="SUPFAM" id="SSF52172">
    <property type="entry name" value="CheY-like"/>
    <property type="match status" value="1"/>
</dbReference>
<reference evidence="6 7" key="1">
    <citation type="submission" date="2019-07" db="EMBL/GenBank/DDBJ databases">
        <title>Genomes of Cafeteria roenbergensis.</title>
        <authorList>
            <person name="Fischer M.G."/>
            <person name="Hackl T."/>
            <person name="Roman M."/>
        </authorList>
    </citation>
    <scope>NUCLEOTIDE SEQUENCE [LARGE SCALE GENOMIC DNA]</scope>
    <source>
        <strain evidence="6 7">BVI</strain>
    </source>
</reference>
<comment type="caution">
    <text evidence="6">The sequence shown here is derived from an EMBL/GenBank/DDBJ whole genome shotgun (WGS) entry which is preliminary data.</text>
</comment>
<dbReference type="GO" id="GO:0016772">
    <property type="term" value="F:transferase activity, transferring phosphorus-containing groups"/>
    <property type="evidence" value="ECO:0007669"/>
    <property type="project" value="InterPro"/>
</dbReference>
<dbReference type="InterPro" id="IPR004358">
    <property type="entry name" value="Sig_transdc_His_kin-like_C"/>
</dbReference>
<feature type="modified residue" description="4-aspartylphosphate" evidence="2">
    <location>
        <position position="1264"/>
    </location>
</feature>
<proteinExistence type="predicted"/>
<feature type="region of interest" description="Disordered" evidence="3">
    <location>
        <begin position="945"/>
        <end position="966"/>
    </location>
</feature>
<keyword evidence="7" id="KW-1185">Reference proteome</keyword>
<evidence type="ECO:0000313" key="6">
    <source>
        <dbReference type="EMBL" id="KAA0154033.1"/>
    </source>
</evidence>
<dbReference type="SMART" id="SM00448">
    <property type="entry name" value="REC"/>
    <property type="match status" value="1"/>
</dbReference>
<evidence type="ECO:0000256" key="1">
    <source>
        <dbReference type="ARBA" id="ARBA00022553"/>
    </source>
</evidence>
<protein>
    <recommendedName>
        <fullName evidence="5">Response regulatory domain-containing protein</fullName>
    </recommendedName>
</protein>
<dbReference type="Gene3D" id="3.40.50.2300">
    <property type="match status" value="1"/>
</dbReference>
<feature type="region of interest" description="Disordered" evidence="3">
    <location>
        <begin position="1141"/>
        <end position="1199"/>
    </location>
</feature>
<feature type="transmembrane region" description="Helical" evidence="4">
    <location>
        <begin position="227"/>
        <end position="250"/>
    </location>
</feature>
<dbReference type="Gene3D" id="3.30.565.10">
    <property type="entry name" value="Histidine kinase-like ATPase, C-terminal domain"/>
    <property type="match status" value="1"/>
</dbReference>
<dbReference type="PANTHER" id="PTHR44591:SF3">
    <property type="entry name" value="RESPONSE REGULATORY DOMAIN-CONTAINING PROTEIN"/>
    <property type="match status" value="1"/>
</dbReference>
<dbReference type="GO" id="GO:0000160">
    <property type="term" value="P:phosphorelay signal transduction system"/>
    <property type="evidence" value="ECO:0007669"/>
    <property type="project" value="InterPro"/>
</dbReference>
<organism evidence="6 7">
    <name type="scientific">Cafeteria roenbergensis</name>
    <name type="common">Marine flagellate</name>
    <dbReference type="NCBI Taxonomy" id="33653"/>
    <lineage>
        <taxon>Eukaryota</taxon>
        <taxon>Sar</taxon>
        <taxon>Stramenopiles</taxon>
        <taxon>Bigyra</taxon>
        <taxon>Opalozoa</taxon>
        <taxon>Bicosoecida</taxon>
        <taxon>Cafeteriaceae</taxon>
        <taxon>Cafeteria</taxon>
    </lineage>
</organism>
<name>A0A5A8CLM5_CAFRO</name>
<keyword evidence="4" id="KW-1133">Transmembrane helix</keyword>
<evidence type="ECO:0000259" key="5">
    <source>
        <dbReference type="PROSITE" id="PS50110"/>
    </source>
</evidence>
<keyword evidence="4" id="KW-0472">Membrane</keyword>
<dbReference type="InterPro" id="IPR011006">
    <property type="entry name" value="CheY-like_superfamily"/>
</dbReference>
<dbReference type="InterPro" id="IPR050595">
    <property type="entry name" value="Bact_response_regulator"/>
</dbReference>
<feature type="transmembrane region" description="Helical" evidence="4">
    <location>
        <begin position="12"/>
        <end position="31"/>
    </location>
</feature>
<evidence type="ECO:0000256" key="4">
    <source>
        <dbReference type="SAM" id="Phobius"/>
    </source>
</evidence>
<evidence type="ECO:0000313" key="7">
    <source>
        <dbReference type="Proteomes" id="UP000323011"/>
    </source>
</evidence>
<evidence type="ECO:0000256" key="3">
    <source>
        <dbReference type="SAM" id="MobiDB-lite"/>
    </source>
</evidence>
<feature type="compositionally biased region" description="Low complexity" evidence="3">
    <location>
        <begin position="1145"/>
        <end position="1165"/>
    </location>
</feature>
<dbReference type="SUPFAM" id="SSF55874">
    <property type="entry name" value="ATPase domain of HSP90 chaperone/DNA topoisomerase II/histidine kinase"/>
    <property type="match status" value="1"/>
</dbReference>
<feature type="compositionally biased region" description="Polar residues" evidence="3">
    <location>
        <begin position="657"/>
        <end position="676"/>
    </location>
</feature>
<dbReference type="PRINTS" id="PR00344">
    <property type="entry name" value="BCTRLSENSOR"/>
</dbReference>
<feature type="transmembrane region" description="Helical" evidence="4">
    <location>
        <begin position="201"/>
        <end position="221"/>
    </location>
</feature>
<keyword evidence="4" id="KW-0812">Transmembrane</keyword>
<feature type="region of interest" description="Disordered" evidence="3">
    <location>
        <begin position="636"/>
        <end position="690"/>
    </location>
</feature>
<feature type="domain" description="Response regulatory" evidence="5">
    <location>
        <begin position="1209"/>
        <end position="1337"/>
    </location>
</feature>
<feature type="compositionally biased region" description="Low complexity" evidence="3">
    <location>
        <begin position="814"/>
        <end position="837"/>
    </location>
</feature>
<feature type="region of interest" description="Disordered" evidence="3">
    <location>
        <begin position="814"/>
        <end position="862"/>
    </location>
</feature>
<dbReference type="PANTHER" id="PTHR44591">
    <property type="entry name" value="STRESS RESPONSE REGULATOR PROTEIN 1"/>
    <property type="match status" value="1"/>
</dbReference>
<feature type="compositionally biased region" description="Acidic residues" evidence="3">
    <location>
        <begin position="517"/>
        <end position="529"/>
    </location>
</feature>
<dbReference type="PROSITE" id="PS50110">
    <property type="entry name" value="RESPONSE_REGULATORY"/>
    <property type="match status" value="1"/>
</dbReference>
<gene>
    <name evidence="6" type="ORF">FNF29_02656</name>
</gene>
<feature type="compositionally biased region" description="Acidic residues" evidence="3">
    <location>
        <begin position="1053"/>
        <end position="1063"/>
    </location>
</feature>
<feature type="compositionally biased region" description="Polar residues" evidence="3">
    <location>
        <begin position="1028"/>
        <end position="1043"/>
    </location>
</feature>
<dbReference type="InterPro" id="IPR036890">
    <property type="entry name" value="HATPase_C_sf"/>
</dbReference>
<feature type="region of interest" description="Disordered" evidence="3">
    <location>
        <begin position="988"/>
        <end position="1090"/>
    </location>
</feature>
<dbReference type="Pfam" id="PF00072">
    <property type="entry name" value="Response_reg"/>
    <property type="match status" value="1"/>
</dbReference>